<keyword evidence="1" id="KW-1133">Transmembrane helix</keyword>
<gene>
    <name evidence="5" type="primary">SEOC_0</name>
    <name evidence="5" type="ORF">CK203_018404</name>
</gene>
<keyword evidence="2" id="KW-0732">Signal</keyword>
<evidence type="ECO:0000256" key="2">
    <source>
        <dbReference type="SAM" id="SignalP"/>
    </source>
</evidence>
<feature type="signal peptide" evidence="2">
    <location>
        <begin position="1"/>
        <end position="24"/>
    </location>
</feature>
<organism evidence="5 6">
    <name type="scientific">Vitis vinifera</name>
    <name type="common">Grape</name>
    <dbReference type="NCBI Taxonomy" id="29760"/>
    <lineage>
        <taxon>Eukaryota</taxon>
        <taxon>Viridiplantae</taxon>
        <taxon>Streptophyta</taxon>
        <taxon>Embryophyta</taxon>
        <taxon>Tracheophyta</taxon>
        <taxon>Spermatophyta</taxon>
        <taxon>Magnoliopsida</taxon>
        <taxon>eudicotyledons</taxon>
        <taxon>Gunneridae</taxon>
        <taxon>Pentapetalae</taxon>
        <taxon>rosids</taxon>
        <taxon>Vitales</taxon>
        <taxon>Vitaceae</taxon>
        <taxon>Viteae</taxon>
        <taxon>Vitis</taxon>
    </lineage>
</organism>
<dbReference type="AlphaFoldDB" id="A0A438J625"/>
<feature type="domain" description="Sieve element occlusion C-terminal" evidence="4">
    <location>
        <begin position="490"/>
        <end position="720"/>
    </location>
</feature>
<dbReference type="EMBL" id="QGNW01000061">
    <property type="protein sequence ID" value="RVX04413.1"/>
    <property type="molecule type" value="Genomic_DNA"/>
</dbReference>
<dbReference type="PANTHER" id="PTHR33232">
    <property type="entry name" value="PROTEIN SIEVE ELEMENT OCCLUSION B-LIKE"/>
    <property type="match status" value="1"/>
</dbReference>
<comment type="caution">
    <text evidence="5">The sequence shown here is derived from an EMBL/GenBank/DDBJ whole genome shotgun (WGS) entry which is preliminary data.</text>
</comment>
<name>A0A438J625_VITVI</name>
<dbReference type="GO" id="GO:0010088">
    <property type="term" value="P:phloem development"/>
    <property type="evidence" value="ECO:0007669"/>
    <property type="project" value="InterPro"/>
</dbReference>
<dbReference type="InterPro" id="IPR027944">
    <property type="entry name" value="SEO_C"/>
</dbReference>
<keyword evidence="1" id="KW-0812">Transmembrane</keyword>
<evidence type="ECO:0000259" key="4">
    <source>
        <dbReference type="Pfam" id="PF14577"/>
    </source>
</evidence>
<dbReference type="InterPro" id="IPR027942">
    <property type="entry name" value="SEO_N"/>
</dbReference>
<evidence type="ECO:0000313" key="6">
    <source>
        <dbReference type="Proteomes" id="UP000288805"/>
    </source>
</evidence>
<proteinExistence type="predicted"/>
<dbReference type="Pfam" id="PF14576">
    <property type="entry name" value="SEO_N"/>
    <property type="match status" value="1"/>
</dbReference>
<dbReference type="Pfam" id="PF14577">
    <property type="entry name" value="SEO_C"/>
    <property type="match status" value="1"/>
</dbReference>
<feature type="chain" id="PRO_5019080617" evidence="2">
    <location>
        <begin position="25"/>
        <end position="723"/>
    </location>
</feature>
<feature type="domain" description="Sieve element occlusion N-terminal" evidence="3">
    <location>
        <begin position="42"/>
        <end position="325"/>
    </location>
</feature>
<protein>
    <submittedName>
        <fullName evidence="5">Protein SIEVE ELEMENT OCCLUSION C</fullName>
    </submittedName>
</protein>
<sequence>MVMSIHVPSQPHVFFCVLLTITSAMNVPETDNVLPHSSSPLEQDILIKNILLTHDPNGCFLDSELLLCAMENIMCHTTSEIRVPGLYFDAMARKIVRDIEVVGSQEPLGLIIHKISREILCKCSVEGDSHTRTMVLFDMLRNYRWDAKVVLVLAAFATCYGQLWLLMQPCPVNPLAISIAMLKQLPSNFSALRPRFKALNLLAKAMADVAKCIIKFESLPIKDVKLDKETMTVTKSQIYLSAYWVIKSTLTCSSQIRDLTAMKLEQVHVLSLQSAHRYADLSWELLSLVYKLGRICSQLRWQVDVCHQQIETKLHQKLLDLSEETQVDNQEVLHMLFALRDDTPLIDCSSQKKLGVSELKNKVVICMVSKPEPLPIEELLFLVQQTYDHPHHNKLERSYEIVWVPIPSSDTWTEAEERSFDFLCYSLPWYSVRQPWLLCSEVVTFIKQKWNFKDEPIMVVLDSQGEVTNSNAIDMALIWGDRAYPFSASVEKKLWEEEKWNLQFMIDEIDSLLTKLVHEGRNLCIYGSQNLDWIREFNSKMKEITNAGLQLEMAYVGKRNPSEHERNILATIDLEKLSGSLSFTKIHLFWRRLESMRRSVLRLGKTANTDHILGEVAALLDMDDENGQGWAVMGSGSSMEIVRLQGARLMDCLNLFSVWGKNVGKLGLVGAVKSAVEPPALPGHRCQSRVRPFAEGLIDEREVCNECKRPMEKFVLYKCDTRE</sequence>
<dbReference type="PANTHER" id="PTHR33232:SF11">
    <property type="entry name" value="PROTEIN SIEVE ELEMENT OCCLUSION C"/>
    <property type="match status" value="1"/>
</dbReference>
<evidence type="ECO:0000313" key="5">
    <source>
        <dbReference type="EMBL" id="RVX04413.1"/>
    </source>
</evidence>
<accession>A0A438J625</accession>
<feature type="transmembrane region" description="Helical" evidence="1">
    <location>
        <begin position="149"/>
        <end position="167"/>
    </location>
</feature>
<reference evidence="5 6" key="1">
    <citation type="journal article" date="2018" name="PLoS Genet.">
        <title>Population sequencing reveals clonal diversity and ancestral inbreeding in the grapevine cultivar Chardonnay.</title>
        <authorList>
            <person name="Roach M.J."/>
            <person name="Johnson D.L."/>
            <person name="Bohlmann J."/>
            <person name="van Vuuren H.J."/>
            <person name="Jones S.J."/>
            <person name="Pretorius I.S."/>
            <person name="Schmidt S.A."/>
            <person name="Borneman A.R."/>
        </authorList>
    </citation>
    <scope>NUCLEOTIDE SEQUENCE [LARGE SCALE GENOMIC DNA]</scope>
    <source>
        <strain evidence="6">cv. Chardonnay</strain>
        <tissue evidence="5">Leaf</tissue>
    </source>
</reference>
<dbReference type="InterPro" id="IPR039299">
    <property type="entry name" value="SEOA"/>
</dbReference>
<dbReference type="Proteomes" id="UP000288805">
    <property type="component" value="Unassembled WGS sequence"/>
</dbReference>
<evidence type="ECO:0000259" key="3">
    <source>
        <dbReference type="Pfam" id="PF14576"/>
    </source>
</evidence>
<keyword evidence="1" id="KW-0472">Membrane</keyword>
<evidence type="ECO:0000256" key="1">
    <source>
        <dbReference type="SAM" id="Phobius"/>
    </source>
</evidence>